<dbReference type="Gene3D" id="1.10.3720.10">
    <property type="entry name" value="MetI-like"/>
    <property type="match status" value="1"/>
</dbReference>
<organism evidence="10 11">
    <name type="scientific">Cellulomonas oligotrophica</name>
    <dbReference type="NCBI Taxonomy" id="931536"/>
    <lineage>
        <taxon>Bacteria</taxon>
        <taxon>Bacillati</taxon>
        <taxon>Actinomycetota</taxon>
        <taxon>Actinomycetes</taxon>
        <taxon>Micrococcales</taxon>
        <taxon>Cellulomonadaceae</taxon>
        <taxon>Cellulomonas</taxon>
    </lineage>
</organism>
<feature type="transmembrane region" description="Helical" evidence="7">
    <location>
        <begin position="219"/>
        <end position="239"/>
    </location>
</feature>
<keyword evidence="6 7" id="KW-0472">Membrane</keyword>
<evidence type="ECO:0000256" key="1">
    <source>
        <dbReference type="ARBA" id="ARBA00004141"/>
    </source>
</evidence>
<accession>A0A7Y9JW07</accession>
<feature type="transmembrane region" description="Helical" evidence="7">
    <location>
        <begin position="44"/>
        <end position="66"/>
    </location>
</feature>
<evidence type="ECO:0000256" key="4">
    <source>
        <dbReference type="ARBA" id="ARBA00022692"/>
    </source>
</evidence>
<evidence type="ECO:0000259" key="8">
    <source>
        <dbReference type="PROSITE" id="PS50928"/>
    </source>
</evidence>
<sequence length="290" mass="30084">MSATAPLPRLPLGDAVESAVDWVTVTFRVVFRTLRDLGEGTYDVLVAVLAGPPAWATALALVVLALLVRGWRLAVGVGVGFALVIAVGQWDNAMDSLALVLLASVLALALAVPLGIWAARSDRVSGLLRPVLDLMQTMPALVYLIPMVFIFRVGIVPGIVGTVIFAMVPGVRFTELGIRQVDREVVEAGHAFGATEGRILRDIQLPLALPTIMAGVNQVIMLALSMVVMAGLVGAGGLGGEVVSALTRVNISLGVEAGLSVVILAMFLDRVTSALAARAPVSRALAASAA</sequence>
<keyword evidence="3" id="KW-1003">Cell membrane</keyword>
<dbReference type="RefSeq" id="WP_140458569.1">
    <property type="nucleotide sequence ID" value="NZ_BAABFI010000028.1"/>
</dbReference>
<reference evidence="10 11" key="1">
    <citation type="submission" date="2020-07" db="EMBL/GenBank/DDBJ databases">
        <title>Sequencing the genomes of 1000 actinobacteria strains.</title>
        <authorList>
            <person name="Klenk H.-P."/>
        </authorList>
    </citation>
    <scope>NUCLEOTIDE SEQUENCE [LARGE SCALE GENOMIC DNA]</scope>
    <source>
        <strain evidence="10 11">DSM 24482</strain>
    </source>
</reference>
<dbReference type="GO" id="GO:0043190">
    <property type="term" value="C:ATP-binding cassette (ABC) transporter complex"/>
    <property type="evidence" value="ECO:0007669"/>
    <property type="project" value="TreeGrafter"/>
</dbReference>
<name>A0A7Y9JW07_9CELL</name>
<evidence type="ECO:0000313" key="9">
    <source>
        <dbReference type="EMBL" id="GIG34179.1"/>
    </source>
</evidence>
<evidence type="ECO:0000256" key="5">
    <source>
        <dbReference type="ARBA" id="ARBA00022989"/>
    </source>
</evidence>
<dbReference type="SUPFAM" id="SSF161098">
    <property type="entry name" value="MetI-like"/>
    <property type="match status" value="1"/>
</dbReference>
<dbReference type="GO" id="GO:0005275">
    <property type="term" value="F:amine transmembrane transporter activity"/>
    <property type="evidence" value="ECO:0007669"/>
    <property type="project" value="TreeGrafter"/>
</dbReference>
<dbReference type="GO" id="GO:0015871">
    <property type="term" value="P:choline transport"/>
    <property type="evidence" value="ECO:0007669"/>
    <property type="project" value="TreeGrafter"/>
</dbReference>
<feature type="transmembrane region" description="Helical" evidence="7">
    <location>
        <begin position="73"/>
        <end position="90"/>
    </location>
</feature>
<dbReference type="PANTHER" id="PTHR47737:SF1">
    <property type="entry name" value="GLYCINE BETAINE_PROLINE BETAINE TRANSPORT SYSTEM PERMEASE PROTEIN PROW"/>
    <property type="match status" value="1"/>
</dbReference>
<dbReference type="InterPro" id="IPR000515">
    <property type="entry name" value="MetI-like"/>
</dbReference>
<dbReference type="Proteomes" id="UP000618382">
    <property type="component" value="Unassembled WGS sequence"/>
</dbReference>
<comment type="caution">
    <text evidence="10">The sequence shown here is derived from an EMBL/GenBank/DDBJ whole genome shotgun (WGS) entry which is preliminary data.</text>
</comment>
<dbReference type="GO" id="GO:0015226">
    <property type="term" value="F:carnitine transmembrane transporter activity"/>
    <property type="evidence" value="ECO:0007669"/>
    <property type="project" value="TreeGrafter"/>
</dbReference>
<evidence type="ECO:0000313" key="10">
    <source>
        <dbReference type="EMBL" id="NYD85203.1"/>
    </source>
</evidence>
<gene>
    <name evidence="10" type="ORF">BKA21_000752</name>
    <name evidence="9" type="ORF">Col01nite_33380</name>
</gene>
<dbReference type="Pfam" id="PF00528">
    <property type="entry name" value="BPD_transp_1"/>
    <property type="match status" value="1"/>
</dbReference>
<dbReference type="PANTHER" id="PTHR47737">
    <property type="entry name" value="GLYCINE BETAINE/PROLINE BETAINE TRANSPORT SYSTEM PERMEASE PROTEIN PROW"/>
    <property type="match status" value="1"/>
</dbReference>
<feature type="transmembrane region" description="Helical" evidence="7">
    <location>
        <begin position="96"/>
        <end position="119"/>
    </location>
</feature>
<dbReference type="EMBL" id="BONN01000013">
    <property type="protein sequence ID" value="GIG34179.1"/>
    <property type="molecule type" value="Genomic_DNA"/>
</dbReference>
<dbReference type="AlphaFoldDB" id="A0A7Y9JW07"/>
<comment type="similarity">
    <text evidence="7">Belongs to the binding-protein-dependent transport system permease family.</text>
</comment>
<evidence type="ECO:0000256" key="2">
    <source>
        <dbReference type="ARBA" id="ARBA00022448"/>
    </source>
</evidence>
<feature type="domain" description="ABC transmembrane type-1" evidence="8">
    <location>
        <begin position="93"/>
        <end position="272"/>
    </location>
</feature>
<comment type="subcellular location">
    <subcellularLocation>
        <location evidence="7">Cell membrane</location>
        <topology evidence="7">Multi-pass membrane protein</topology>
    </subcellularLocation>
    <subcellularLocation>
        <location evidence="1">Membrane</location>
        <topology evidence="1">Multi-pass membrane protein</topology>
    </subcellularLocation>
</comment>
<keyword evidence="4 7" id="KW-0812">Transmembrane</keyword>
<feature type="transmembrane region" description="Helical" evidence="7">
    <location>
        <begin position="251"/>
        <end position="268"/>
    </location>
</feature>
<keyword evidence="12" id="KW-1185">Reference proteome</keyword>
<keyword evidence="5 7" id="KW-1133">Transmembrane helix</keyword>
<protein>
    <submittedName>
        <fullName evidence="10">Glycine betaine/proline transport system permease protein</fullName>
    </submittedName>
</protein>
<dbReference type="Proteomes" id="UP000577956">
    <property type="component" value="Unassembled WGS sequence"/>
</dbReference>
<dbReference type="GO" id="GO:0031460">
    <property type="term" value="P:glycine betaine transport"/>
    <property type="evidence" value="ECO:0007669"/>
    <property type="project" value="TreeGrafter"/>
</dbReference>
<keyword evidence="2 7" id="KW-0813">Transport</keyword>
<evidence type="ECO:0000256" key="3">
    <source>
        <dbReference type="ARBA" id="ARBA00022475"/>
    </source>
</evidence>
<dbReference type="CDD" id="cd06261">
    <property type="entry name" value="TM_PBP2"/>
    <property type="match status" value="1"/>
</dbReference>
<evidence type="ECO:0000256" key="6">
    <source>
        <dbReference type="ARBA" id="ARBA00023136"/>
    </source>
</evidence>
<evidence type="ECO:0000256" key="7">
    <source>
        <dbReference type="RuleBase" id="RU363032"/>
    </source>
</evidence>
<evidence type="ECO:0000313" key="12">
    <source>
        <dbReference type="Proteomes" id="UP000618382"/>
    </source>
</evidence>
<proteinExistence type="inferred from homology"/>
<evidence type="ECO:0000313" key="11">
    <source>
        <dbReference type="Proteomes" id="UP000577956"/>
    </source>
</evidence>
<dbReference type="InterPro" id="IPR035906">
    <property type="entry name" value="MetI-like_sf"/>
</dbReference>
<feature type="transmembrane region" description="Helical" evidence="7">
    <location>
        <begin position="140"/>
        <end position="168"/>
    </location>
</feature>
<dbReference type="EMBL" id="JACCBK010000001">
    <property type="protein sequence ID" value="NYD85203.1"/>
    <property type="molecule type" value="Genomic_DNA"/>
</dbReference>
<dbReference type="PROSITE" id="PS50928">
    <property type="entry name" value="ABC_TM1"/>
    <property type="match status" value="1"/>
</dbReference>
<dbReference type="FunFam" id="1.10.3720.10:FF:000001">
    <property type="entry name" value="Glycine betaine ABC transporter, permease"/>
    <property type="match status" value="1"/>
</dbReference>
<reference evidence="9 12" key="2">
    <citation type="submission" date="2021-01" db="EMBL/GenBank/DDBJ databases">
        <title>Whole genome shotgun sequence of Cellulomonas oligotrophica NBRC 109435.</title>
        <authorList>
            <person name="Komaki H."/>
            <person name="Tamura T."/>
        </authorList>
    </citation>
    <scope>NUCLEOTIDE SEQUENCE [LARGE SCALE GENOMIC DNA]</scope>
    <source>
        <strain evidence="9 12">NBRC 109435</strain>
    </source>
</reference>